<dbReference type="Pfam" id="PF00069">
    <property type="entry name" value="Pkinase"/>
    <property type="match status" value="1"/>
</dbReference>
<evidence type="ECO:0000256" key="7">
    <source>
        <dbReference type="SAM" id="Phobius"/>
    </source>
</evidence>
<keyword evidence="7" id="KW-1133">Transmembrane helix</keyword>
<dbReference type="Gene3D" id="3.30.200.20">
    <property type="entry name" value="Phosphorylase Kinase, domain 1"/>
    <property type="match status" value="1"/>
</dbReference>
<dbReference type="SMART" id="SM00220">
    <property type="entry name" value="S_TKc"/>
    <property type="match status" value="1"/>
</dbReference>
<name>A0ABT5EFU4_9BACT</name>
<sequence>MKSGDLLGGKYRLEQAIGQGAMGAVWAAYDHTMNRKVALKLILPQQKEHLTNDLRQRLLREARACGKLYHRNIVQIFDVGETPQGEPFLVLELLQGQTLGDLLKEKRRIEPAMAARIAGEIASGLAVAHAAQVIHRDLKPANIFLHREPGMPEDTFVSKILDFGVCKNLDSVDSVATQTGTAVGSPAYMSPEQVGMRKDLDHRTDIWSIGIVLYEMLTGSRPFTGSVQDVIRHILITPVPPPSSKVRDVPTEFDEVVARCTAAKRDARFPSTDELARTLLAIAGMPRPMTRKPTFTGVGQPIPQTPAPERKPTFTGVEAAPPPPMSSPERKPMFTPMDVTVPLPNPAPRVAIAASTEDEDESDLAATMPLQGRMLANMRRPAPSAARGEDASTGTQLLQPNLPIASPAPAWKEEMHQAIAAHRQSSFSLEPPVSEQAGNGQTQMITPEIRATLAGGRVDHAGTTSAAGALSHGTGGYPAPPMPLMMDPAVAGGRQKRGKGVLFGVMGAGVAAAIGVVGLLVVNAGKIGAGEEAASGKAAGPEAAKSAAAGSVGQELPRPPVKAEVAVQPTAQAEGTSVPAAVPSEVATAAPVVTAASTSVPAPPVASTAAALPTPTSTYKAPVTKPTTQVAKPAPATKKPECKTVGLFKKCN</sequence>
<protein>
    <submittedName>
        <fullName evidence="9">Protein kinase</fullName>
    </submittedName>
</protein>
<dbReference type="InterPro" id="IPR017441">
    <property type="entry name" value="Protein_kinase_ATP_BS"/>
</dbReference>
<proteinExistence type="predicted"/>
<dbReference type="PANTHER" id="PTHR43289">
    <property type="entry name" value="MITOGEN-ACTIVATED PROTEIN KINASE KINASE KINASE 20-RELATED"/>
    <property type="match status" value="1"/>
</dbReference>
<dbReference type="EMBL" id="JAQNDO010000001">
    <property type="protein sequence ID" value="MDC0740702.1"/>
    <property type="molecule type" value="Genomic_DNA"/>
</dbReference>
<keyword evidence="10" id="KW-1185">Reference proteome</keyword>
<dbReference type="GO" id="GO:0016301">
    <property type="term" value="F:kinase activity"/>
    <property type="evidence" value="ECO:0007669"/>
    <property type="project" value="UniProtKB-KW"/>
</dbReference>
<gene>
    <name evidence="9" type="ORF">POL67_05050</name>
</gene>
<keyword evidence="4 5" id="KW-0067">ATP-binding</keyword>
<dbReference type="PANTHER" id="PTHR43289:SF34">
    <property type="entry name" value="SERINE_THREONINE-PROTEIN KINASE YBDM-RELATED"/>
    <property type="match status" value="1"/>
</dbReference>
<evidence type="ECO:0000256" key="1">
    <source>
        <dbReference type="ARBA" id="ARBA00022679"/>
    </source>
</evidence>
<accession>A0ABT5EFU4</accession>
<evidence type="ECO:0000313" key="10">
    <source>
        <dbReference type="Proteomes" id="UP001221411"/>
    </source>
</evidence>
<evidence type="ECO:0000313" key="9">
    <source>
        <dbReference type="EMBL" id="MDC0740702.1"/>
    </source>
</evidence>
<evidence type="ECO:0000256" key="4">
    <source>
        <dbReference type="ARBA" id="ARBA00022840"/>
    </source>
</evidence>
<dbReference type="PROSITE" id="PS00107">
    <property type="entry name" value="PROTEIN_KINASE_ATP"/>
    <property type="match status" value="1"/>
</dbReference>
<dbReference type="RefSeq" id="WP_271915901.1">
    <property type="nucleotide sequence ID" value="NZ_JAQNDO010000001.1"/>
</dbReference>
<keyword evidence="1" id="KW-0808">Transferase</keyword>
<comment type="caution">
    <text evidence="9">The sequence shown here is derived from an EMBL/GenBank/DDBJ whole genome shotgun (WGS) entry which is preliminary data.</text>
</comment>
<dbReference type="Gene3D" id="1.10.510.10">
    <property type="entry name" value="Transferase(Phosphotransferase) domain 1"/>
    <property type="match status" value="1"/>
</dbReference>
<evidence type="ECO:0000259" key="8">
    <source>
        <dbReference type="PROSITE" id="PS50011"/>
    </source>
</evidence>
<dbReference type="Proteomes" id="UP001221411">
    <property type="component" value="Unassembled WGS sequence"/>
</dbReference>
<dbReference type="InterPro" id="IPR000719">
    <property type="entry name" value="Prot_kinase_dom"/>
</dbReference>
<evidence type="ECO:0000256" key="5">
    <source>
        <dbReference type="PROSITE-ProRule" id="PRU10141"/>
    </source>
</evidence>
<evidence type="ECO:0000256" key="6">
    <source>
        <dbReference type="SAM" id="MobiDB-lite"/>
    </source>
</evidence>
<keyword evidence="7" id="KW-0812">Transmembrane</keyword>
<evidence type="ECO:0000256" key="2">
    <source>
        <dbReference type="ARBA" id="ARBA00022741"/>
    </source>
</evidence>
<organism evidence="9 10">
    <name type="scientific">Polyangium mundeleinium</name>
    <dbReference type="NCBI Taxonomy" id="2995306"/>
    <lineage>
        <taxon>Bacteria</taxon>
        <taxon>Pseudomonadati</taxon>
        <taxon>Myxococcota</taxon>
        <taxon>Polyangia</taxon>
        <taxon>Polyangiales</taxon>
        <taxon>Polyangiaceae</taxon>
        <taxon>Polyangium</taxon>
    </lineage>
</organism>
<feature type="region of interest" description="Disordered" evidence="6">
    <location>
        <begin position="619"/>
        <end position="639"/>
    </location>
</feature>
<keyword evidence="2 5" id="KW-0547">Nucleotide-binding</keyword>
<evidence type="ECO:0000256" key="3">
    <source>
        <dbReference type="ARBA" id="ARBA00022777"/>
    </source>
</evidence>
<dbReference type="CDD" id="cd14014">
    <property type="entry name" value="STKc_PknB_like"/>
    <property type="match status" value="1"/>
</dbReference>
<feature type="binding site" evidence="5">
    <location>
        <position position="40"/>
    </location>
    <ligand>
        <name>ATP</name>
        <dbReference type="ChEBI" id="CHEBI:30616"/>
    </ligand>
</feature>
<dbReference type="SUPFAM" id="SSF56112">
    <property type="entry name" value="Protein kinase-like (PK-like)"/>
    <property type="match status" value="1"/>
</dbReference>
<feature type="region of interest" description="Disordered" evidence="6">
    <location>
        <begin position="295"/>
        <end position="331"/>
    </location>
</feature>
<keyword evidence="7" id="KW-0472">Membrane</keyword>
<feature type="region of interest" description="Disordered" evidence="6">
    <location>
        <begin position="379"/>
        <end position="402"/>
    </location>
</feature>
<feature type="transmembrane region" description="Helical" evidence="7">
    <location>
        <begin position="501"/>
        <end position="522"/>
    </location>
</feature>
<dbReference type="PROSITE" id="PS50011">
    <property type="entry name" value="PROTEIN_KINASE_DOM"/>
    <property type="match status" value="1"/>
</dbReference>
<dbReference type="InterPro" id="IPR011009">
    <property type="entry name" value="Kinase-like_dom_sf"/>
</dbReference>
<dbReference type="PROSITE" id="PS00108">
    <property type="entry name" value="PROTEIN_KINASE_ST"/>
    <property type="match status" value="1"/>
</dbReference>
<dbReference type="InterPro" id="IPR008271">
    <property type="entry name" value="Ser/Thr_kinase_AS"/>
</dbReference>
<feature type="domain" description="Protein kinase" evidence="8">
    <location>
        <begin position="11"/>
        <end position="280"/>
    </location>
</feature>
<keyword evidence="3 9" id="KW-0418">Kinase</keyword>
<reference evidence="9 10" key="1">
    <citation type="submission" date="2022-11" db="EMBL/GenBank/DDBJ databases">
        <title>Minimal conservation of predation-associated metabolite biosynthetic gene clusters underscores biosynthetic potential of Myxococcota including descriptions for ten novel species: Archangium lansinium sp. nov., Myxococcus landrumus sp. nov., Nannocystis bai.</title>
        <authorList>
            <person name="Ahearne A."/>
            <person name="Stevens C."/>
            <person name="Dowd S."/>
        </authorList>
    </citation>
    <scope>NUCLEOTIDE SEQUENCE [LARGE SCALE GENOMIC DNA]</scope>
    <source>
        <strain evidence="9 10">RJM3</strain>
    </source>
</reference>